<evidence type="ECO:0000313" key="2">
    <source>
        <dbReference type="EMBL" id="KAF6823837.1"/>
    </source>
</evidence>
<feature type="region of interest" description="Disordered" evidence="1">
    <location>
        <begin position="78"/>
        <end position="160"/>
    </location>
</feature>
<keyword evidence="3" id="KW-1185">Reference proteome</keyword>
<evidence type="ECO:0000313" key="3">
    <source>
        <dbReference type="Proteomes" id="UP000639643"/>
    </source>
</evidence>
<feature type="compositionally biased region" description="Basic and acidic residues" evidence="1">
    <location>
        <begin position="102"/>
        <end position="115"/>
    </location>
</feature>
<accession>A0A8H6K323</accession>
<dbReference type="Proteomes" id="UP000639643">
    <property type="component" value="Unassembled WGS sequence"/>
</dbReference>
<dbReference type="EMBL" id="WIGM01000488">
    <property type="protein sequence ID" value="KAF6823837.1"/>
    <property type="molecule type" value="Genomic_DNA"/>
</dbReference>
<protein>
    <submittedName>
        <fullName evidence="2">Uncharacterized protein</fullName>
    </submittedName>
</protein>
<proteinExistence type="predicted"/>
<reference evidence="2" key="1">
    <citation type="journal article" date="2020" name="Phytopathology">
        <title>Genome Sequence Resources of Colletotrichum truncatum, C. plurivorum, C. musicola, and C. sojae: Four Species Pathogenic to Soybean (Glycine max).</title>
        <authorList>
            <person name="Rogerio F."/>
            <person name="Boufleur T.R."/>
            <person name="Ciampi-Guillardi M."/>
            <person name="Sukno S.A."/>
            <person name="Thon M.R."/>
            <person name="Massola Junior N.S."/>
            <person name="Baroncelli R."/>
        </authorList>
    </citation>
    <scope>NUCLEOTIDE SEQUENCE</scope>
    <source>
        <strain evidence="2">LFN0074</strain>
    </source>
</reference>
<dbReference type="AlphaFoldDB" id="A0A8H6K323"/>
<organism evidence="2 3">
    <name type="scientific">Colletotrichum musicola</name>
    <dbReference type="NCBI Taxonomy" id="2175873"/>
    <lineage>
        <taxon>Eukaryota</taxon>
        <taxon>Fungi</taxon>
        <taxon>Dikarya</taxon>
        <taxon>Ascomycota</taxon>
        <taxon>Pezizomycotina</taxon>
        <taxon>Sordariomycetes</taxon>
        <taxon>Hypocreomycetidae</taxon>
        <taxon>Glomerellales</taxon>
        <taxon>Glomerellaceae</taxon>
        <taxon>Colletotrichum</taxon>
        <taxon>Colletotrichum orchidearum species complex</taxon>
    </lineage>
</organism>
<evidence type="ECO:0000256" key="1">
    <source>
        <dbReference type="SAM" id="MobiDB-lite"/>
    </source>
</evidence>
<name>A0A8H6K323_9PEZI</name>
<gene>
    <name evidence="2" type="ORF">CMUS01_10507</name>
</gene>
<sequence length="160" mass="17266">MQVSEHSGRASLPRIHGCGVNPGPLGFSSGVPAFGSGSSPVSRFAVSPSGLPWTPHCVWRPITRTSAETFDDVMVASRFRRSPGDGPPEEGAFSGGWSLPQELHHGPRRSGDSRQRPHIRPNVRSRESQSRMTGEVPRIMDSGMVKNTILRRRGTLAGSS</sequence>
<comment type="caution">
    <text evidence="2">The sequence shown here is derived from an EMBL/GenBank/DDBJ whole genome shotgun (WGS) entry which is preliminary data.</text>
</comment>